<comment type="cofactor">
    <cofactor evidence="11">
        <name>heme</name>
        <dbReference type="ChEBI" id="CHEBI:30413"/>
    </cofactor>
</comment>
<dbReference type="KEGG" id="smo:SELMODRAFT_441163"/>
<dbReference type="InterPro" id="IPR050665">
    <property type="entry name" value="Cytochrome_P450_Monooxygen"/>
</dbReference>
<dbReference type="eggNOG" id="KOG0157">
    <property type="taxonomic scope" value="Eukaryota"/>
</dbReference>
<evidence type="ECO:0000313" key="12">
    <source>
        <dbReference type="EMBL" id="EFJ28684.1"/>
    </source>
</evidence>
<accession>D8RH07</accession>
<dbReference type="Gene3D" id="1.10.630.10">
    <property type="entry name" value="Cytochrome P450"/>
    <property type="match status" value="1"/>
</dbReference>
<dbReference type="PANTHER" id="PTHR24282:SF211">
    <property type="entry name" value="CYTOCHROME P450-RELATED"/>
    <property type="match status" value="1"/>
</dbReference>
<keyword evidence="4" id="KW-0812">Transmembrane</keyword>
<organism evidence="13">
    <name type="scientific">Selaginella moellendorffii</name>
    <name type="common">Spikemoss</name>
    <dbReference type="NCBI Taxonomy" id="88036"/>
    <lineage>
        <taxon>Eukaryota</taxon>
        <taxon>Viridiplantae</taxon>
        <taxon>Streptophyta</taxon>
        <taxon>Embryophyta</taxon>
        <taxon>Tracheophyta</taxon>
        <taxon>Lycopodiopsida</taxon>
        <taxon>Selaginellales</taxon>
        <taxon>Selaginellaceae</taxon>
        <taxon>Selaginella</taxon>
    </lineage>
</organism>
<feature type="binding site" description="axial binding residue" evidence="11">
    <location>
        <position position="450"/>
    </location>
    <ligand>
        <name>heme</name>
        <dbReference type="ChEBI" id="CHEBI:30413"/>
    </ligand>
    <ligandPart>
        <name>Fe</name>
        <dbReference type="ChEBI" id="CHEBI:18248"/>
    </ligandPart>
</feature>
<keyword evidence="9" id="KW-0503">Monooxygenase</keyword>
<proteinExistence type="inferred from homology"/>
<evidence type="ECO:0000256" key="11">
    <source>
        <dbReference type="PIRSR" id="PIRSR602401-1"/>
    </source>
</evidence>
<dbReference type="AlphaFoldDB" id="D8RH07"/>
<sequence length="504" mass="56456">MAALLVLSVVGICAALLWRFARPWRRSRRIEGILKQQGLKGPPPEFLAGNSGQQYQMRIENQGKVMETCHDIVAHVTPEVVLWSSKYGKPYLTRSLDVPDVTFFDPDCAREILSRQFENFPKSSLQVQVVVDVVGHGVLGLEGGQEWSQRRNVLSPAFHTLKLKAMYARIRECSEKLVAKWKTCVPHGQAELEVSHDLKKLAADLISHVAFGANYEKGEQVFHGLTVLGDLALEAQSYFWLPLFSYYPCSLNRKIWKVKREIDMTVMSLIHERRRSSGNYGDDLLGLILEESDKSTGFSDKVVVDECKTFFLAGHETTGSLLGWTLFLLALNPDWQNRARAEVQEHFKENSQVGALDKLKLVGMILYETLRLYPAVSEVQRVASKDTVLGGIKVPEGTQVTIPLLWIHHDPELWGADANEFNPERFSQGAAKASKHPSAYMPFVMGPRVCIGQTLALLEAKVAIATLLSNFAFSPASSYKHSPRMHVIIDAPRGIQLVVHKLSE</sequence>
<keyword evidence="7" id="KW-0560">Oxidoreductase</keyword>
<keyword evidence="13" id="KW-1185">Reference proteome</keyword>
<evidence type="ECO:0000256" key="2">
    <source>
        <dbReference type="ARBA" id="ARBA00010617"/>
    </source>
</evidence>
<dbReference type="GO" id="GO:0016705">
    <property type="term" value="F:oxidoreductase activity, acting on paired donors, with incorporation or reduction of molecular oxygen"/>
    <property type="evidence" value="ECO:0007669"/>
    <property type="project" value="InterPro"/>
</dbReference>
<dbReference type="PRINTS" id="PR00385">
    <property type="entry name" value="P450"/>
</dbReference>
<protein>
    <submittedName>
        <fullName evidence="12">Uncharacterized protein</fullName>
    </submittedName>
</protein>
<name>D8RH07_SELML</name>
<keyword evidence="6" id="KW-1133">Transmembrane helix</keyword>
<dbReference type="GO" id="GO:0004497">
    <property type="term" value="F:monooxygenase activity"/>
    <property type="evidence" value="ECO:0000318"/>
    <property type="project" value="GO_Central"/>
</dbReference>
<dbReference type="InterPro" id="IPR001128">
    <property type="entry name" value="Cyt_P450"/>
</dbReference>
<dbReference type="InterPro" id="IPR002401">
    <property type="entry name" value="Cyt_P450_E_grp-I"/>
</dbReference>
<evidence type="ECO:0000256" key="5">
    <source>
        <dbReference type="ARBA" id="ARBA00022723"/>
    </source>
</evidence>
<keyword evidence="10" id="KW-0472">Membrane</keyword>
<reference evidence="12 13" key="1">
    <citation type="journal article" date="2011" name="Science">
        <title>The Selaginella genome identifies genetic changes associated with the evolution of vascular plants.</title>
        <authorList>
            <person name="Banks J.A."/>
            <person name="Nishiyama T."/>
            <person name="Hasebe M."/>
            <person name="Bowman J.L."/>
            <person name="Gribskov M."/>
            <person name="dePamphilis C."/>
            <person name="Albert V.A."/>
            <person name="Aono N."/>
            <person name="Aoyama T."/>
            <person name="Ambrose B.A."/>
            <person name="Ashton N.W."/>
            <person name="Axtell M.J."/>
            <person name="Barker E."/>
            <person name="Barker M.S."/>
            <person name="Bennetzen J.L."/>
            <person name="Bonawitz N.D."/>
            <person name="Chapple C."/>
            <person name="Cheng C."/>
            <person name="Correa L.G."/>
            <person name="Dacre M."/>
            <person name="DeBarry J."/>
            <person name="Dreyer I."/>
            <person name="Elias M."/>
            <person name="Engstrom E.M."/>
            <person name="Estelle M."/>
            <person name="Feng L."/>
            <person name="Finet C."/>
            <person name="Floyd S.K."/>
            <person name="Frommer W.B."/>
            <person name="Fujita T."/>
            <person name="Gramzow L."/>
            <person name="Gutensohn M."/>
            <person name="Harholt J."/>
            <person name="Hattori M."/>
            <person name="Heyl A."/>
            <person name="Hirai T."/>
            <person name="Hiwatashi Y."/>
            <person name="Ishikawa M."/>
            <person name="Iwata M."/>
            <person name="Karol K.G."/>
            <person name="Koehler B."/>
            <person name="Kolukisaoglu U."/>
            <person name="Kubo M."/>
            <person name="Kurata T."/>
            <person name="Lalonde S."/>
            <person name="Li K."/>
            <person name="Li Y."/>
            <person name="Litt A."/>
            <person name="Lyons E."/>
            <person name="Manning G."/>
            <person name="Maruyama T."/>
            <person name="Michael T.P."/>
            <person name="Mikami K."/>
            <person name="Miyazaki S."/>
            <person name="Morinaga S."/>
            <person name="Murata T."/>
            <person name="Mueller-Roeber B."/>
            <person name="Nelson D.R."/>
            <person name="Obara M."/>
            <person name="Oguri Y."/>
            <person name="Olmstead R.G."/>
            <person name="Onodera N."/>
            <person name="Petersen B.L."/>
            <person name="Pils B."/>
            <person name="Prigge M."/>
            <person name="Rensing S.A."/>
            <person name="Riano-Pachon D.M."/>
            <person name="Roberts A.W."/>
            <person name="Sato Y."/>
            <person name="Scheller H.V."/>
            <person name="Schulz B."/>
            <person name="Schulz C."/>
            <person name="Shakirov E.V."/>
            <person name="Shibagaki N."/>
            <person name="Shinohara N."/>
            <person name="Shippen D.E."/>
            <person name="Soerensen I."/>
            <person name="Sotooka R."/>
            <person name="Sugimoto N."/>
            <person name="Sugita M."/>
            <person name="Sumikawa N."/>
            <person name="Tanurdzic M."/>
            <person name="Theissen G."/>
            <person name="Ulvskov P."/>
            <person name="Wakazuki S."/>
            <person name="Weng J.K."/>
            <person name="Willats W.W."/>
            <person name="Wipf D."/>
            <person name="Wolf P.G."/>
            <person name="Yang L."/>
            <person name="Zimmer A.D."/>
            <person name="Zhu Q."/>
            <person name="Mitros T."/>
            <person name="Hellsten U."/>
            <person name="Loque D."/>
            <person name="Otillar R."/>
            <person name="Salamov A."/>
            <person name="Schmutz J."/>
            <person name="Shapiro H."/>
            <person name="Lindquist E."/>
            <person name="Lucas S."/>
            <person name="Rokhsar D."/>
            <person name="Grigoriev I.V."/>
        </authorList>
    </citation>
    <scope>NUCLEOTIDE SEQUENCE [LARGE SCALE GENOMIC DNA]</scope>
</reference>
<dbReference type="GO" id="GO:0016020">
    <property type="term" value="C:membrane"/>
    <property type="evidence" value="ECO:0007669"/>
    <property type="project" value="UniProtKB-SubCell"/>
</dbReference>
<evidence type="ECO:0000256" key="3">
    <source>
        <dbReference type="ARBA" id="ARBA00022617"/>
    </source>
</evidence>
<keyword evidence="5 11" id="KW-0479">Metal-binding</keyword>
<dbReference type="InterPro" id="IPR036396">
    <property type="entry name" value="Cyt_P450_sf"/>
</dbReference>
<gene>
    <name evidence="12" type="ORF">SELMODRAFT_441163</name>
</gene>
<evidence type="ECO:0000256" key="10">
    <source>
        <dbReference type="ARBA" id="ARBA00023136"/>
    </source>
</evidence>
<dbReference type="Proteomes" id="UP000001514">
    <property type="component" value="Unassembled WGS sequence"/>
</dbReference>
<comment type="subcellular location">
    <subcellularLocation>
        <location evidence="1">Membrane</location>
    </subcellularLocation>
</comment>
<dbReference type="OMA" id="VISHMAF"/>
<evidence type="ECO:0000256" key="1">
    <source>
        <dbReference type="ARBA" id="ARBA00004370"/>
    </source>
</evidence>
<evidence type="ECO:0000313" key="13">
    <source>
        <dbReference type="Proteomes" id="UP000001514"/>
    </source>
</evidence>
<evidence type="ECO:0000256" key="9">
    <source>
        <dbReference type="ARBA" id="ARBA00023033"/>
    </source>
</evidence>
<dbReference type="EMBL" id="GL377579">
    <property type="protein sequence ID" value="EFJ28684.1"/>
    <property type="molecule type" value="Genomic_DNA"/>
</dbReference>
<evidence type="ECO:0000256" key="8">
    <source>
        <dbReference type="ARBA" id="ARBA00023004"/>
    </source>
</evidence>
<evidence type="ECO:0000256" key="6">
    <source>
        <dbReference type="ARBA" id="ARBA00022989"/>
    </source>
</evidence>
<dbReference type="STRING" id="88036.D8RH07"/>
<dbReference type="PANTHER" id="PTHR24282">
    <property type="entry name" value="CYTOCHROME P450 FAMILY MEMBER"/>
    <property type="match status" value="1"/>
</dbReference>
<dbReference type="Pfam" id="PF00067">
    <property type="entry name" value="p450"/>
    <property type="match status" value="1"/>
</dbReference>
<comment type="similarity">
    <text evidence="2">Belongs to the cytochrome P450 family.</text>
</comment>
<dbReference type="OrthoDB" id="1470350at2759"/>
<keyword evidence="8 11" id="KW-0408">Iron</keyword>
<keyword evidence="3 11" id="KW-0349">Heme</keyword>
<evidence type="ECO:0000256" key="7">
    <source>
        <dbReference type="ARBA" id="ARBA00023002"/>
    </source>
</evidence>
<dbReference type="HOGENOM" id="CLU_001570_5_0_1"/>
<dbReference type="GO" id="GO:0005506">
    <property type="term" value="F:iron ion binding"/>
    <property type="evidence" value="ECO:0007669"/>
    <property type="project" value="InterPro"/>
</dbReference>
<dbReference type="SUPFAM" id="SSF48264">
    <property type="entry name" value="Cytochrome P450"/>
    <property type="match status" value="1"/>
</dbReference>
<evidence type="ECO:0000256" key="4">
    <source>
        <dbReference type="ARBA" id="ARBA00022692"/>
    </source>
</evidence>
<dbReference type="Gramene" id="EFJ28684">
    <property type="protein sequence ID" value="EFJ28684"/>
    <property type="gene ID" value="SELMODRAFT_441163"/>
</dbReference>
<dbReference type="InParanoid" id="D8RH07"/>
<dbReference type="GO" id="GO:0020037">
    <property type="term" value="F:heme binding"/>
    <property type="evidence" value="ECO:0007669"/>
    <property type="project" value="InterPro"/>
</dbReference>
<dbReference type="PRINTS" id="PR00463">
    <property type="entry name" value="EP450I"/>
</dbReference>